<reference evidence="1" key="1">
    <citation type="submission" date="2021-06" db="EMBL/GenBank/DDBJ databases">
        <title>Sequencing of actinobacteria type strains.</title>
        <authorList>
            <person name="Nguyen G.-S."/>
            <person name="Wentzel A."/>
        </authorList>
    </citation>
    <scope>NUCLEOTIDE SEQUENCE</scope>
    <source>
        <strain evidence="1">P38-E01</strain>
    </source>
</reference>
<gene>
    <name evidence="1" type="ORF">JGS22_012095</name>
</gene>
<evidence type="ECO:0000313" key="2">
    <source>
        <dbReference type="Proteomes" id="UP000694501"/>
    </source>
</evidence>
<comment type="caution">
    <text evidence="1">The sequence shown here is derived from an EMBL/GenBank/DDBJ whole genome shotgun (WGS) entry which is preliminary data.</text>
</comment>
<proteinExistence type="predicted"/>
<dbReference type="EMBL" id="JAELVF020000001">
    <property type="protein sequence ID" value="MBU7598336.1"/>
    <property type="molecule type" value="Genomic_DNA"/>
</dbReference>
<evidence type="ECO:0000313" key="1">
    <source>
        <dbReference type="EMBL" id="MBU7598336.1"/>
    </source>
</evidence>
<name>A0A949JNF8_9ACTN</name>
<dbReference type="AlphaFoldDB" id="A0A949JNF8"/>
<protein>
    <submittedName>
        <fullName evidence="1">Type IV toxin-antitoxin system AbiEi family antitoxin domain-containing protein</fullName>
    </submittedName>
</protein>
<keyword evidence="2" id="KW-1185">Reference proteome</keyword>
<organism evidence="1 2">
    <name type="scientific">Streptomyces tardus</name>
    <dbReference type="NCBI Taxonomy" id="2780544"/>
    <lineage>
        <taxon>Bacteria</taxon>
        <taxon>Bacillati</taxon>
        <taxon>Actinomycetota</taxon>
        <taxon>Actinomycetes</taxon>
        <taxon>Kitasatosporales</taxon>
        <taxon>Streptomycetaceae</taxon>
        <taxon>Streptomyces</taxon>
    </lineage>
</organism>
<dbReference type="RefSeq" id="WP_211040489.1">
    <property type="nucleotide sequence ID" value="NZ_JAELVF020000001.1"/>
</dbReference>
<sequence>MPPRAPGARAVLWDVACRQRGCFTAARALVAGYSYQSQSYHARQGDWLSVERGTYRFREFEAMPQGEHDHLVRWHLWSKGRAVVSHTTALSVHDLGVGNPAKVHLTVPPGFCRRHASVVLHRAVLEKADIGEREGYRLTVPVRAIVESAEDLLDQEAVDSAVTEAMERGLTTGRRLVHAAQGLGSRAELAVERAVRAAR</sequence>
<accession>A0A949JNF8</accession>
<dbReference type="Proteomes" id="UP000694501">
    <property type="component" value="Unassembled WGS sequence"/>
</dbReference>